<keyword evidence="1" id="KW-0147">Chitin-binding</keyword>
<name>A0A0G4IVJ0_PLABS</name>
<evidence type="ECO:0000256" key="1">
    <source>
        <dbReference type="ARBA" id="ARBA00022669"/>
    </source>
</evidence>
<reference evidence="2 4" key="1">
    <citation type="submission" date="2015-02" db="EMBL/GenBank/DDBJ databases">
        <authorList>
            <person name="Chooi Y.-H."/>
        </authorList>
    </citation>
    <scope>NUCLEOTIDE SEQUENCE [LARGE SCALE GENOMIC DNA]</scope>
    <source>
        <strain evidence="2">E3</strain>
    </source>
</reference>
<reference evidence="3 5" key="2">
    <citation type="submission" date="2018-03" db="EMBL/GenBank/DDBJ databases">
        <authorList>
            <person name="Fogelqvist J."/>
        </authorList>
    </citation>
    <scope>NUCLEOTIDE SEQUENCE [LARGE SCALE GENOMIC DNA]</scope>
</reference>
<dbReference type="Proteomes" id="UP000039324">
    <property type="component" value="Unassembled WGS sequence"/>
</dbReference>
<accession>A0A0G4IVJ0</accession>
<gene>
    <name evidence="2" type="ORF">PBRA_001158</name>
    <name evidence="3" type="ORF">PLBR_LOCUS4477</name>
</gene>
<dbReference type="AlphaFoldDB" id="A0A0G4IVJ0"/>
<sequence>MFRPGGRQNGVRRWGHLRPAAEGHLPNSVGWVRVMSVPEMLSVVFIVLTAIGSATDLSSSSSLDTDPVSAPRCVNGSVPNVYGPLYPFGGVHLCGRRAPLHVRCPYGQCCSSTGYCGPDVVPELRKRFGQLLHRTIEPATADLWSYKLFCDNAYADYRLIDCAHPDAVAVPDDDTH</sequence>
<protein>
    <submittedName>
        <fullName evidence="2">Uncharacterized protein</fullName>
    </submittedName>
</protein>
<dbReference type="SUPFAM" id="SSF57016">
    <property type="entry name" value="Plant lectins/antimicrobial peptides"/>
    <property type="match status" value="1"/>
</dbReference>
<dbReference type="EMBL" id="OVEO01000007">
    <property type="protein sequence ID" value="SPQ97262.1"/>
    <property type="molecule type" value="Genomic_DNA"/>
</dbReference>
<keyword evidence="3" id="KW-0496">Mitochondrion</keyword>
<keyword evidence="4" id="KW-1185">Reference proteome</keyword>
<dbReference type="GO" id="GO:0008061">
    <property type="term" value="F:chitin binding"/>
    <property type="evidence" value="ECO:0007669"/>
    <property type="project" value="UniProtKB-KW"/>
</dbReference>
<dbReference type="EMBL" id="CDSF01000090">
    <property type="protein sequence ID" value="CEO99252.1"/>
    <property type="molecule type" value="Genomic_DNA"/>
</dbReference>
<dbReference type="Gene3D" id="3.30.60.10">
    <property type="entry name" value="Endochitinase-like"/>
    <property type="match status" value="1"/>
</dbReference>
<organism evidence="2 4">
    <name type="scientific">Plasmodiophora brassicae</name>
    <name type="common">Clubroot disease agent</name>
    <dbReference type="NCBI Taxonomy" id="37360"/>
    <lineage>
        <taxon>Eukaryota</taxon>
        <taxon>Sar</taxon>
        <taxon>Rhizaria</taxon>
        <taxon>Endomyxa</taxon>
        <taxon>Phytomyxea</taxon>
        <taxon>Plasmodiophorida</taxon>
        <taxon>Plasmodiophoridae</taxon>
        <taxon>Plasmodiophora</taxon>
    </lineage>
</organism>
<evidence type="ECO:0000313" key="2">
    <source>
        <dbReference type="EMBL" id="CEO99252.1"/>
    </source>
</evidence>
<evidence type="ECO:0000313" key="5">
    <source>
        <dbReference type="Proteomes" id="UP000290189"/>
    </source>
</evidence>
<dbReference type="InterPro" id="IPR036861">
    <property type="entry name" value="Endochitinase-like_sf"/>
</dbReference>
<geneLocation type="mitochondrion" evidence="3"/>
<evidence type="ECO:0000313" key="4">
    <source>
        <dbReference type="Proteomes" id="UP000039324"/>
    </source>
</evidence>
<evidence type="ECO:0000313" key="3">
    <source>
        <dbReference type="EMBL" id="SPQ97262.1"/>
    </source>
</evidence>
<dbReference type="Proteomes" id="UP000290189">
    <property type="component" value="Unassembled WGS sequence"/>
</dbReference>
<proteinExistence type="predicted"/>